<evidence type="ECO:0000259" key="3">
    <source>
        <dbReference type="PROSITE" id="PS50048"/>
    </source>
</evidence>
<evidence type="ECO:0000313" key="5">
    <source>
        <dbReference type="Proteomes" id="UP000240883"/>
    </source>
</evidence>
<evidence type="ECO:0000256" key="2">
    <source>
        <dbReference type="SAM" id="MobiDB-lite"/>
    </source>
</evidence>
<feature type="compositionally biased region" description="Basic and acidic residues" evidence="2">
    <location>
        <begin position="249"/>
        <end position="263"/>
    </location>
</feature>
<evidence type="ECO:0000313" key="4">
    <source>
        <dbReference type="EMBL" id="PSN73953.1"/>
    </source>
</evidence>
<dbReference type="Gene3D" id="4.10.240.10">
    <property type="entry name" value="Zn(2)-C6 fungal-type DNA-binding domain"/>
    <property type="match status" value="2"/>
</dbReference>
<dbReference type="AlphaFoldDB" id="A0A2T2P8H3"/>
<dbReference type="OrthoDB" id="3251668at2759"/>
<evidence type="ECO:0000256" key="1">
    <source>
        <dbReference type="ARBA" id="ARBA00023242"/>
    </source>
</evidence>
<dbReference type="GO" id="GO:0000981">
    <property type="term" value="F:DNA-binding transcription factor activity, RNA polymerase II-specific"/>
    <property type="evidence" value="ECO:0007669"/>
    <property type="project" value="InterPro"/>
</dbReference>
<name>A0A2T2P8H3_CORCC</name>
<dbReference type="STRING" id="1448308.A0A2T2P8H3"/>
<feature type="domain" description="Zn(2)-C6 fungal-type" evidence="3">
    <location>
        <begin position="374"/>
        <end position="404"/>
    </location>
</feature>
<dbReference type="InterPro" id="IPR001138">
    <property type="entry name" value="Zn2Cys6_DnaBD"/>
</dbReference>
<feature type="domain" description="Zn(2)-C6 fungal-type" evidence="3">
    <location>
        <begin position="332"/>
        <end position="362"/>
    </location>
</feature>
<dbReference type="SMART" id="SM00066">
    <property type="entry name" value="GAL4"/>
    <property type="match status" value="2"/>
</dbReference>
<gene>
    <name evidence="4" type="ORF">BS50DRAFT_478435</name>
</gene>
<protein>
    <recommendedName>
        <fullName evidence="3">Zn(2)-C6 fungal-type domain-containing protein</fullName>
    </recommendedName>
</protein>
<proteinExistence type="predicted"/>
<dbReference type="InterPro" id="IPR036864">
    <property type="entry name" value="Zn2-C6_fun-type_DNA-bd_sf"/>
</dbReference>
<feature type="region of interest" description="Disordered" evidence="2">
    <location>
        <begin position="153"/>
        <end position="179"/>
    </location>
</feature>
<dbReference type="SUPFAM" id="SSF57701">
    <property type="entry name" value="Zn2/Cys6 DNA-binding domain"/>
    <property type="match status" value="2"/>
</dbReference>
<feature type="region of interest" description="Disordered" evidence="2">
    <location>
        <begin position="211"/>
        <end position="330"/>
    </location>
</feature>
<dbReference type="CDD" id="cd00067">
    <property type="entry name" value="GAL4"/>
    <property type="match status" value="2"/>
</dbReference>
<keyword evidence="1" id="KW-0539">Nucleus</keyword>
<keyword evidence="5" id="KW-1185">Reference proteome</keyword>
<dbReference type="PROSITE" id="PS50048">
    <property type="entry name" value="ZN2_CY6_FUNGAL_2"/>
    <property type="match status" value="2"/>
</dbReference>
<reference evidence="4 5" key="1">
    <citation type="journal article" date="2018" name="Front. Microbiol.">
        <title>Genome-Wide Analysis of Corynespora cassiicola Leaf Fall Disease Putative Effectors.</title>
        <authorList>
            <person name="Lopez D."/>
            <person name="Ribeiro S."/>
            <person name="Label P."/>
            <person name="Fumanal B."/>
            <person name="Venisse J.S."/>
            <person name="Kohler A."/>
            <person name="de Oliveira R.R."/>
            <person name="Labutti K."/>
            <person name="Lipzen A."/>
            <person name="Lail K."/>
            <person name="Bauer D."/>
            <person name="Ohm R.A."/>
            <person name="Barry K.W."/>
            <person name="Spatafora J."/>
            <person name="Grigoriev I.V."/>
            <person name="Martin F.M."/>
            <person name="Pujade-Renaud V."/>
        </authorList>
    </citation>
    <scope>NUCLEOTIDE SEQUENCE [LARGE SCALE GENOMIC DNA]</scope>
    <source>
        <strain evidence="4 5">Philippines</strain>
    </source>
</reference>
<accession>A0A2T2P8H3</accession>
<dbReference type="Pfam" id="PF00172">
    <property type="entry name" value="Zn_clus"/>
    <property type="match status" value="2"/>
</dbReference>
<dbReference type="PROSITE" id="PS00463">
    <property type="entry name" value="ZN2_CY6_FUNGAL_1"/>
    <property type="match status" value="1"/>
</dbReference>
<dbReference type="Proteomes" id="UP000240883">
    <property type="component" value="Unassembled WGS sequence"/>
</dbReference>
<organism evidence="4 5">
    <name type="scientific">Corynespora cassiicola Philippines</name>
    <dbReference type="NCBI Taxonomy" id="1448308"/>
    <lineage>
        <taxon>Eukaryota</taxon>
        <taxon>Fungi</taxon>
        <taxon>Dikarya</taxon>
        <taxon>Ascomycota</taxon>
        <taxon>Pezizomycotina</taxon>
        <taxon>Dothideomycetes</taxon>
        <taxon>Pleosporomycetidae</taxon>
        <taxon>Pleosporales</taxon>
        <taxon>Corynesporascaceae</taxon>
        <taxon>Corynespora</taxon>
    </lineage>
</organism>
<feature type="compositionally biased region" description="Basic residues" evidence="2">
    <location>
        <begin position="293"/>
        <end position="302"/>
    </location>
</feature>
<dbReference type="GO" id="GO:0008270">
    <property type="term" value="F:zinc ion binding"/>
    <property type="evidence" value="ECO:0007669"/>
    <property type="project" value="InterPro"/>
</dbReference>
<dbReference type="EMBL" id="KZ678128">
    <property type="protein sequence ID" value="PSN73953.1"/>
    <property type="molecule type" value="Genomic_DNA"/>
</dbReference>
<sequence length="408" mass="46046">MDHLDDELDLRYHRKLKPEVYYRCPTLESLDGAIRNELEKNALSLIPVEIVTEFVFAVASTITIPVTQQPHLDNLFEPADYAQSITVDLALCRHLEGKGRLKAQRAIARSFIEKIEEVDGFKYAERQAWNKDSSDGLRFKYVCIDSLQNRDRKSNLKKNQDAENGDDEEKQRSGRNALPAYDCGGAIHVKFSIKREAVNVIYVHNPIHRDVESRPVNGDSQLPVPTVEEESAPAASNGNKQRKRRRSKKSDVDLDNELHHPDLDMSTSPEPATVSKKKRRKSDPVASPSATRKSSKKSKKAKQTQSPSKSRRKSTLRDPSPEPPPKPVKGTACLRCKQKAIKCNQAKPTCNQCARGLWTCQYETTGPKPRSKNGCINCKQRKRKCTEEKPSCAYCLKIDDDCAYADLD</sequence>